<keyword evidence="3" id="KW-1185">Reference proteome</keyword>
<evidence type="ECO:0000313" key="2">
    <source>
        <dbReference type="EMBL" id="MBT9293326.1"/>
    </source>
</evidence>
<accession>A0A947D952</accession>
<reference evidence="2 3" key="1">
    <citation type="submission" date="2021-06" db="EMBL/GenBank/DDBJ databases">
        <authorList>
            <person name="Grouzdev D.S."/>
            <person name="Koziaeva V."/>
        </authorList>
    </citation>
    <scope>NUCLEOTIDE SEQUENCE [LARGE SCALE GENOMIC DNA]</scope>
    <source>
        <strain evidence="2 3">22</strain>
    </source>
</reference>
<organism evidence="2 3">
    <name type="scientific">Prosthecodimorpha staleyi</name>
    <dbReference type="NCBI Taxonomy" id="2840188"/>
    <lineage>
        <taxon>Bacteria</taxon>
        <taxon>Pseudomonadati</taxon>
        <taxon>Pseudomonadota</taxon>
        <taxon>Alphaproteobacteria</taxon>
        <taxon>Hyphomicrobiales</taxon>
        <taxon>Ancalomicrobiaceae</taxon>
        <taxon>Prosthecodimorpha</taxon>
    </lineage>
</organism>
<dbReference type="AlphaFoldDB" id="A0A947D952"/>
<dbReference type="RefSeq" id="WP_261971814.1">
    <property type="nucleotide sequence ID" value="NZ_JAHHZF010000031.1"/>
</dbReference>
<sequence length="238" mass="25450">MTATARQIGKIHALKKSARLDDDSYRDVLDQVAGVRSAKGLTVQSAIRVIDRLQVLAGEAPPPAGRPDEGRSKPRQRPAEGALALSGPFAGKLRALWITAHNLGVVDDRRDTALAAFVERQTGLSSPNWLNDPAEARRVIEALKSWIAREAGFAWPSPKASAVDLKRAVLRAQWARLLAAGASTLVTPEADLCSYCSAVARGNPRLVATLDSLTEAELDRVAPVLGAKLRKALAGSRK</sequence>
<comment type="caution">
    <text evidence="2">The sequence shown here is derived from an EMBL/GenBank/DDBJ whole genome shotgun (WGS) entry which is preliminary data.</text>
</comment>
<dbReference type="EMBL" id="JAHHZF010000031">
    <property type="protein sequence ID" value="MBT9293326.1"/>
    <property type="molecule type" value="Genomic_DNA"/>
</dbReference>
<dbReference type="InterPro" id="IPR009363">
    <property type="entry name" value="Phage_Mu_Gp16"/>
</dbReference>
<name>A0A947D952_9HYPH</name>
<feature type="region of interest" description="Disordered" evidence="1">
    <location>
        <begin position="58"/>
        <end position="79"/>
    </location>
</feature>
<gene>
    <name evidence="2" type="ORF">KL771_27990</name>
</gene>
<proteinExistence type="predicted"/>
<evidence type="ECO:0000256" key="1">
    <source>
        <dbReference type="SAM" id="MobiDB-lite"/>
    </source>
</evidence>
<protein>
    <submittedName>
        <fullName evidence="2">Regulatory protein GemA</fullName>
    </submittedName>
</protein>
<dbReference type="Pfam" id="PF06252">
    <property type="entry name" value="GemA"/>
    <property type="match status" value="1"/>
</dbReference>
<dbReference type="Proteomes" id="UP000766595">
    <property type="component" value="Unassembled WGS sequence"/>
</dbReference>
<evidence type="ECO:0000313" key="3">
    <source>
        <dbReference type="Proteomes" id="UP000766595"/>
    </source>
</evidence>